<feature type="signal peptide" evidence="1">
    <location>
        <begin position="1"/>
        <end position="19"/>
    </location>
</feature>
<evidence type="ECO:0000313" key="4">
    <source>
        <dbReference type="Proteomes" id="UP001357452"/>
    </source>
</evidence>
<protein>
    <submittedName>
        <fullName evidence="3">DUF4350 domain-containing protein</fullName>
    </submittedName>
</protein>
<dbReference type="Gene3D" id="3.40.50.880">
    <property type="match status" value="1"/>
</dbReference>
<evidence type="ECO:0000259" key="2">
    <source>
        <dbReference type="Pfam" id="PF14258"/>
    </source>
</evidence>
<feature type="domain" description="DUF4350" evidence="2">
    <location>
        <begin position="69"/>
        <end position="244"/>
    </location>
</feature>
<dbReference type="InterPro" id="IPR025646">
    <property type="entry name" value="DUF4350"/>
</dbReference>
<evidence type="ECO:0000313" key="3">
    <source>
        <dbReference type="EMBL" id="MEE6187048.1"/>
    </source>
</evidence>
<sequence length="277" mass="30909">MKKILIASQLFCLIVLVTACGGSSSTNDTANVDNTTEGAVTVLLDNFFNNEYMEENGQQVKWHYLWGDTSMGGYSELGALFEKEGARLATLTEGPTADNLKQASIYIIVDPDDEKETAVPNFIDETYAAAIADWVYNGGVLVMLANDSSNCELDRFNILAQKFGITFNKDNRLVVQDPHFEQGEIKIEAGHPIFKTAKNVYIKGICSVTAKDSAQVVLKTDDFDVMAVATYGKGTVFALGDPWLYNEYIDHRRLPEYFENDKAAVDWVKWLIERARK</sequence>
<organism evidence="3 4">
    <name type="scientific">Niabella digestorum</name>
    <dbReference type="NCBI Taxonomy" id="3117701"/>
    <lineage>
        <taxon>Bacteria</taxon>
        <taxon>Pseudomonadati</taxon>
        <taxon>Bacteroidota</taxon>
        <taxon>Chitinophagia</taxon>
        <taxon>Chitinophagales</taxon>
        <taxon>Chitinophagaceae</taxon>
        <taxon>Niabella</taxon>
    </lineage>
</organism>
<keyword evidence="1" id="KW-0732">Signal</keyword>
<dbReference type="RefSeq" id="WP_330974457.1">
    <property type="nucleotide sequence ID" value="NZ_JAZGLY010000003.1"/>
</dbReference>
<keyword evidence="4" id="KW-1185">Reference proteome</keyword>
<dbReference type="PROSITE" id="PS51257">
    <property type="entry name" value="PROKAR_LIPOPROTEIN"/>
    <property type="match status" value="1"/>
</dbReference>
<dbReference type="SUPFAM" id="SSF52317">
    <property type="entry name" value="Class I glutamine amidotransferase-like"/>
    <property type="match status" value="1"/>
</dbReference>
<accession>A0ABU7RGC9</accession>
<comment type="caution">
    <text evidence="3">The sequence shown here is derived from an EMBL/GenBank/DDBJ whole genome shotgun (WGS) entry which is preliminary data.</text>
</comment>
<reference evidence="3 4" key="1">
    <citation type="submission" date="2024-01" db="EMBL/GenBank/DDBJ databases">
        <title>Niabella digestum sp. nov., isolated from waste digestion system.</title>
        <authorList>
            <person name="Zhang L."/>
        </authorList>
    </citation>
    <scope>NUCLEOTIDE SEQUENCE [LARGE SCALE GENOMIC DNA]</scope>
    <source>
        <strain evidence="3 4">A18</strain>
    </source>
</reference>
<feature type="chain" id="PRO_5046748243" evidence="1">
    <location>
        <begin position="20"/>
        <end position="277"/>
    </location>
</feature>
<evidence type="ECO:0000256" key="1">
    <source>
        <dbReference type="SAM" id="SignalP"/>
    </source>
</evidence>
<name>A0ABU7RGC9_9BACT</name>
<gene>
    <name evidence="3" type="ORF">V2H41_07165</name>
</gene>
<dbReference type="Proteomes" id="UP001357452">
    <property type="component" value="Unassembled WGS sequence"/>
</dbReference>
<dbReference type="EMBL" id="JAZGLY010000003">
    <property type="protein sequence ID" value="MEE6187048.1"/>
    <property type="molecule type" value="Genomic_DNA"/>
</dbReference>
<dbReference type="Pfam" id="PF14258">
    <property type="entry name" value="DUF4350"/>
    <property type="match status" value="1"/>
</dbReference>
<dbReference type="InterPro" id="IPR029062">
    <property type="entry name" value="Class_I_gatase-like"/>
</dbReference>
<proteinExistence type="predicted"/>